<dbReference type="CDD" id="cd10320">
    <property type="entry name" value="RGL4_N"/>
    <property type="match status" value="2"/>
</dbReference>
<gene>
    <name evidence="10" type="ORF">H5410_020442</name>
</gene>
<comment type="subcellular location">
    <subcellularLocation>
        <location evidence="2">Secreted</location>
    </subcellularLocation>
</comment>
<evidence type="ECO:0000313" key="10">
    <source>
        <dbReference type="EMBL" id="KAG5609161.1"/>
    </source>
</evidence>
<dbReference type="InterPro" id="IPR051850">
    <property type="entry name" value="Polysacch_Lyase_4"/>
</dbReference>
<keyword evidence="11" id="KW-1185">Reference proteome</keyword>
<dbReference type="SUPFAM" id="SSF49452">
    <property type="entry name" value="Starch-binding domain-like"/>
    <property type="match status" value="2"/>
</dbReference>
<dbReference type="PANTHER" id="PTHR32018:SF18">
    <property type="entry name" value="RHAMNOGALACTURONAN ENDOLYASE"/>
    <property type="match status" value="1"/>
</dbReference>
<dbReference type="PANTHER" id="PTHR32018">
    <property type="entry name" value="RHAMNOGALACTURONATE LYASE FAMILY PROTEIN"/>
    <property type="match status" value="1"/>
</dbReference>
<evidence type="ECO:0000256" key="4">
    <source>
        <dbReference type="ARBA" id="ARBA00012437"/>
    </source>
</evidence>
<feature type="domain" description="Rhamnogalacturonan lyase" evidence="8">
    <location>
        <begin position="1089"/>
        <end position="1277"/>
    </location>
</feature>
<protein>
    <recommendedName>
        <fullName evidence="4">rhamnogalacturonan endolyase</fullName>
        <ecNumber evidence="4">4.2.2.23</ecNumber>
    </recommendedName>
</protein>
<dbReference type="Gene3D" id="2.60.120.260">
    <property type="entry name" value="Galactose-binding domain-like"/>
    <property type="match status" value="2"/>
</dbReference>
<dbReference type="Pfam" id="PF06045">
    <property type="entry name" value="Rhamnogal_lyase"/>
    <property type="match status" value="2"/>
</dbReference>
<dbReference type="GO" id="GO:0005576">
    <property type="term" value="C:extracellular region"/>
    <property type="evidence" value="ECO:0007669"/>
    <property type="project" value="UniProtKB-SubCell"/>
</dbReference>
<accession>A0A9J5Z8F7</accession>
<keyword evidence="7" id="KW-0456">Lyase</keyword>
<comment type="caution">
    <text evidence="10">The sequence shown here is derived from an EMBL/GenBank/DDBJ whole genome shotgun (WGS) entry which is preliminary data.</text>
</comment>
<evidence type="ECO:0000259" key="8">
    <source>
        <dbReference type="Pfam" id="PF14683"/>
    </source>
</evidence>
<organism evidence="10 11">
    <name type="scientific">Solanum commersonii</name>
    <name type="common">Commerson's wild potato</name>
    <name type="synonym">Commerson's nightshade</name>
    <dbReference type="NCBI Taxonomy" id="4109"/>
    <lineage>
        <taxon>Eukaryota</taxon>
        <taxon>Viridiplantae</taxon>
        <taxon>Streptophyta</taxon>
        <taxon>Embryophyta</taxon>
        <taxon>Tracheophyta</taxon>
        <taxon>Spermatophyta</taxon>
        <taxon>Magnoliopsida</taxon>
        <taxon>eudicotyledons</taxon>
        <taxon>Gunneridae</taxon>
        <taxon>Pentapetalae</taxon>
        <taxon>asterids</taxon>
        <taxon>lamiids</taxon>
        <taxon>Solanales</taxon>
        <taxon>Solanaceae</taxon>
        <taxon>Solanoideae</taxon>
        <taxon>Solaneae</taxon>
        <taxon>Solanum</taxon>
    </lineage>
</organism>
<keyword evidence="5" id="KW-0964">Secreted</keyword>
<comment type="similarity">
    <text evidence="3">Belongs to the polysaccharide lyase 4 family.</text>
</comment>
<dbReference type="CDD" id="cd10316">
    <property type="entry name" value="RGL4_M"/>
    <property type="match status" value="2"/>
</dbReference>
<name>A0A9J5Z8F7_SOLCO</name>
<keyword evidence="6" id="KW-0732">Signal</keyword>
<evidence type="ECO:0000256" key="5">
    <source>
        <dbReference type="ARBA" id="ARBA00022525"/>
    </source>
</evidence>
<dbReference type="InterPro" id="IPR014718">
    <property type="entry name" value="GH-type_carb-bd"/>
</dbReference>
<dbReference type="Pfam" id="PF14683">
    <property type="entry name" value="CBM-like"/>
    <property type="match status" value="2"/>
</dbReference>
<evidence type="ECO:0000259" key="9">
    <source>
        <dbReference type="Pfam" id="PF14686"/>
    </source>
</evidence>
<evidence type="ECO:0000313" key="11">
    <source>
        <dbReference type="Proteomes" id="UP000824120"/>
    </source>
</evidence>
<evidence type="ECO:0000256" key="3">
    <source>
        <dbReference type="ARBA" id="ARBA00010418"/>
    </source>
</evidence>
<dbReference type="CDD" id="cd10317">
    <property type="entry name" value="RGL4_C"/>
    <property type="match status" value="2"/>
</dbReference>
<dbReference type="Proteomes" id="UP000824120">
    <property type="component" value="Chromosome 4"/>
</dbReference>
<dbReference type="InterPro" id="IPR011013">
    <property type="entry name" value="Gal_mutarotase_sf_dom"/>
</dbReference>
<evidence type="ECO:0000256" key="1">
    <source>
        <dbReference type="ARBA" id="ARBA00001324"/>
    </source>
</evidence>
<reference evidence="10 11" key="1">
    <citation type="submission" date="2020-09" db="EMBL/GenBank/DDBJ databases">
        <title>De no assembly of potato wild relative species, Solanum commersonii.</title>
        <authorList>
            <person name="Cho K."/>
        </authorList>
    </citation>
    <scope>NUCLEOTIDE SEQUENCE [LARGE SCALE GENOMIC DNA]</scope>
    <source>
        <strain evidence="10">LZ3.2</strain>
        <tissue evidence="10">Leaf</tissue>
    </source>
</reference>
<dbReference type="InterPro" id="IPR029411">
    <property type="entry name" value="RG-lyase_III"/>
</dbReference>
<feature type="domain" description="Rhamnogalacturonan lyase" evidence="9">
    <location>
        <begin position="1003"/>
        <end position="1074"/>
    </location>
</feature>
<dbReference type="EC" id="4.2.2.23" evidence="4"/>
<dbReference type="InterPro" id="IPR013784">
    <property type="entry name" value="Carb-bd-like_fold"/>
</dbReference>
<proteinExistence type="inferred from homology"/>
<dbReference type="SUPFAM" id="SSF74650">
    <property type="entry name" value="Galactose mutarotase-like"/>
    <property type="match status" value="2"/>
</dbReference>
<dbReference type="Pfam" id="PF14686">
    <property type="entry name" value="fn3_3"/>
    <property type="match status" value="2"/>
</dbReference>
<evidence type="ECO:0000256" key="7">
    <source>
        <dbReference type="ARBA" id="ARBA00023239"/>
    </source>
</evidence>
<feature type="domain" description="Rhamnogalacturonan lyase" evidence="9">
    <location>
        <begin position="367"/>
        <end position="423"/>
    </location>
</feature>
<evidence type="ECO:0000256" key="6">
    <source>
        <dbReference type="ARBA" id="ARBA00022729"/>
    </source>
</evidence>
<comment type="catalytic activity">
    <reaction evidence="1">
        <text>Endotype eliminative cleavage of L-alpha-rhamnopyranosyl-(1-&gt;4)-alpha-D-galactopyranosyluronic acid bonds of rhamnogalacturonan I domains in ramified hairy regions of pectin leaving L-rhamnopyranose at the reducing end and 4-deoxy-4,5-unsaturated D-galactopyranosyluronic acid at the non-reducing end.</text>
        <dbReference type="EC" id="4.2.2.23"/>
    </reaction>
</comment>
<dbReference type="SUPFAM" id="SSF49785">
    <property type="entry name" value="Galactose-binding domain-like"/>
    <property type="match status" value="2"/>
</dbReference>
<dbReference type="EMBL" id="JACXVP010000004">
    <property type="protein sequence ID" value="KAG5609161.1"/>
    <property type="molecule type" value="Genomic_DNA"/>
</dbReference>
<dbReference type="GO" id="GO:0102210">
    <property type="term" value="F:rhamnogalacturonan endolyase activity"/>
    <property type="evidence" value="ECO:0007669"/>
    <property type="project" value="UniProtKB-EC"/>
</dbReference>
<feature type="domain" description="Rhamnogalacturonan lyase" evidence="8">
    <location>
        <begin position="439"/>
        <end position="628"/>
    </location>
</feature>
<dbReference type="InterPro" id="IPR008979">
    <property type="entry name" value="Galactose-bd-like_sf"/>
</dbReference>
<dbReference type="OrthoDB" id="2130367at2759"/>
<dbReference type="GO" id="GO:0005975">
    <property type="term" value="P:carbohydrate metabolic process"/>
    <property type="evidence" value="ECO:0007669"/>
    <property type="project" value="InterPro"/>
</dbReference>
<dbReference type="InterPro" id="IPR029413">
    <property type="entry name" value="RG-lyase_II"/>
</dbReference>
<evidence type="ECO:0000256" key="2">
    <source>
        <dbReference type="ARBA" id="ARBA00004613"/>
    </source>
</evidence>
<sequence length="1282" mass="147296">MLRIVEKNIPLDLQTYPPVQLLRLNKHVLVDNGVFNITFSVPDGMVINIQCNGIDNLLENKNKENNRGYWDIVWNKAEKQGVIFDKLEGTKFEVILQDENQVELSFTRIWKTLNSSSLSMNIDKRFIIHRGSSGFYSYAIFERLEGWPDIDVYQGRMVFKLNEKLFSYMAISDERQRIMPTAQDREMGRQLDYKEAVLLTGPSTSFLKGEVDDKYQYSVENKDNKVHGWISPSLKTGFWMITPSSEFQTGGPVKQDLTSHTGPITLSMFFSTHYVGEIIGLRFRNGEPWKKVFGPVFIYLNSVSSDDEDILTLWIDAKEQMLIETKNWPYEFPLSQDFIGADQRGIVSGRLLVNDSYMSKTLITPNSTFIGLAAPGDVGSWQIENKGYQFWTQTDNEGYFLINNIIPGNYSLYAWVPGFIGSRTRLQTLVYYPPRNGPTLWEIGIPDRTAAEFLIPNPQPKLQNQLYIAHYEEKFRQYGLWDRYTEIYPNDDLVYTVGSSNYQTDWYFAHVNRYIYKDDGDKTYIPTTWQIVFDLQEVKDFSNYTLQLALASTNEAELQIRINDQNPEHAPHFTTGSIGKDNTIARHGIHGLYRMYSIDVPSDLLAIGSNTMFLKQNRGSSSWSGLMHSRVNHRHHDEMMHPPPVTHRHVDMMHPPPVTLHISNQFVVIDNGIVQLTLTNPTGHISGISYNEIDNLLEKNDLEVRRGYWDVMWKLPKDQGGTFDTFFMKKFKVISQDDNKVEVSFTKTWSSSADQDLPLNIDKRFVMLRGNSGFYSYGKFEHSEGMPALRVDEARIAIKLSQKLFHYMAVSDDRQRVMPTNQDISHGKVLGYKEATQITHPSNSPFNYEVDDKYQFSSDNKDIKVHGWICNNPHVGFWVITPTNEYTCGGPMKQDLTSHSGPTSLATFFSGHFTGPQLGVDLQDGESWKKVFGPVFFYLNSDSGNNHQTLWEDAKRQMFEEAKKWPYDFPQSKEYLKANERATVSGRLLVNDRYISEDPFYAKSAYVGLALPGDVGSWQTETKGYQFWTQTDESGYFKINGVIPRTYNLYSWVPGVIGDYKYNLNFTITQGSEYNLGDLVYNPPRNGPTLWEIGIPDRTAAEFFVPDPLPSLTNHVFINTTHRFRQYGLWDRYTDLYPNEDLVYRVGVSDYTKDWFYAHVTRRTVHKQYIPTTWQILFDLSTVDPSGTYTLHLALASATSSHLLGRINNPIRPRPTFQTPGIGQSNAIARHGIHGLYSLFTFEIPGYNLQIGENIIYLTQARGGSPFNGVMYDYIRLEGPPQ</sequence>
<dbReference type="GO" id="GO:0030246">
    <property type="term" value="F:carbohydrate binding"/>
    <property type="evidence" value="ECO:0007669"/>
    <property type="project" value="InterPro"/>
</dbReference>
<dbReference type="InterPro" id="IPR010325">
    <property type="entry name" value="Rhamnogal_lyase"/>
</dbReference>
<dbReference type="Gene3D" id="2.70.98.10">
    <property type="match status" value="2"/>
</dbReference>
<dbReference type="Gene3D" id="2.60.40.1120">
    <property type="entry name" value="Carboxypeptidase-like, regulatory domain"/>
    <property type="match status" value="2"/>
</dbReference>